<organism evidence="2 3">
    <name type="scientific">Anisodus tanguticus</name>
    <dbReference type="NCBI Taxonomy" id="243964"/>
    <lineage>
        <taxon>Eukaryota</taxon>
        <taxon>Viridiplantae</taxon>
        <taxon>Streptophyta</taxon>
        <taxon>Embryophyta</taxon>
        <taxon>Tracheophyta</taxon>
        <taxon>Spermatophyta</taxon>
        <taxon>Magnoliopsida</taxon>
        <taxon>eudicotyledons</taxon>
        <taxon>Gunneridae</taxon>
        <taxon>Pentapetalae</taxon>
        <taxon>asterids</taxon>
        <taxon>lamiids</taxon>
        <taxon>Solanales</taxon>
        <taxon>Solanaceae</taxon>
        <taxon>Solanoideae</taxon>
        <taxon>Hyoscyameae</taxon>
        <taxon>Anisodus</taxon>
    </lineage>
</organism>
<evidence type="ECO:0000256" key="1">
    <source>
        <dbReference type="SAM" id="MobiDB-lite"/>
    </source>
</evidence>
<name>A0AAE1UUN1_9SOLA</name>
<dbReference type="EMBL" id="JAVYJV010000020">
    <property type="protein sequence ID" value="KAK4343897.1"/>
    <property type="molecule type" value="Genomic_DNA"/>
</dbReference>
<evidence type="ECO:0000313" key="3">
    <source>
        <dbReference type="Proteomes" id="UP001291623"/>
    </source>
</evidence>
<reference evidence="2" key="1">
    <citation type="submission" date="2023-12" db="EMBL/GenBank/DDBJ databases">
        <title>Genome assembly of Anisodus tanguticus.</title>
        <authorList>
            <person name="Wang Y.-J."/>
        </authorList>
    </citation>
    <scope>NUCLEOTIDE SEQUENCE</scope>
    <source>
        <strain evidence="2">KB-2021</strain>
        <tissue evidence="2">Leaf</tissue>
    </source>
</reference>
<evidence type="ECO:0000313" key="2">
    <source>
        <dbReference type="EMBL" id="KAK4343897.1"/>
    </source>
</evidence>
<feature type="compositionally biased region" description="Basic residues" evidence="1">
    <location>
        <begin position="189"/>
        <end position="200"/>
    </location>
</feature>
<comment type="caution">
    <text evidence="2">The sequence shown here is derived from an EMBL/GenBank/DDBJ whole genome shotgun (WGS) entry which is preliminary data.</text>
</comment>
<keyword evidence="3" id="KW-1185">Reference proteome</keyword>
<sequence>MTDLLCFSDLVDQFKNLGFIVVQQLVVTGPSWKYYEMEFDTGIRTLLYLVSGDFCVINLSVVDEFKLGIDVTNIVHHSESYSIDVEAVTNYDSANEALNSSSDDSSDDDFDLEELELIRLQNKREIILKLEHFKTIYPKMSFKDTLEARMFMNLYALAENKGQPTNMPYQPPNKADVTGNKLRVTKEKMKTRKGNGKSQT</sequence>
<accession>A0AAE1UUN1</accession>
<dbReference type="AlphaFoldDB" id="A0AAE1UUN1"/>
<proteinExistence type="predicted"/>
<dbReference type="Proteomes" id="UP001291623">
    <property type="component" value="Unassembled WGS sequence"/>
</dbReference>
<feature type="region of interest" description="Disordered" evidence="1">
    <location>
        <begin position="163"/>
        <end position="200"/>
    </location>
</feature>
<protein>
    <submittedName>
        <fullName evidence="2">Uncharacterized protein</fullName>
    </submittedName>
</protein>
<gene>
    <name evidence="2" type="ORF">RND71_036991</name>
</gene>